<dbReference type="InterPro" id="IPR011989">
    <property type="entry name" value="ARM-like"/>
</dbReference>
<dbReference type="EMBL" id="VAHF01000004">
    <property type="protein sequence ID" value="TXG63068.1"/>
    <property type="molecule type" value="Genomic_DNA"/>
</dbReference>
<dbReference type="EC" id="2.3.2.27" evidence="3"/>
<reference evidence="10" key="1">
    <citation type="journal article" date="2019" name="Gigascience">
        <title>De novo genome assembly of the endangered Acer yangbiense, a plant species with extremely small populations endemic to Yunnan Province, China.</title>
        <authorList>
            <person name="Yang J."/>
            <person name="Wariss H.M."/>
            <person name="Tao L."/>
            <person name="Zhang R."/>
            <person name="Yun Q."/>
            <person name="Hollingsworth P."/>
            <person name="Dao Z."/>
            <person name="Luo G."/>
            <person name="Guo H."/>
            <person name="Ma Y."/>
            <person name="Sun W."/>
        </authorList>
    </citation>
    <scope>NUCLEOTIDE SEQUENCE [LARGE SCALE GENOMIC DNA]</scope>
    <source>
        <strain evidence="10">cv. Malutang</strain>
    </source>
</reference>
<dbReference type="SMART" id="SM00185">
    <property type="entry name" value="ARM"/>
    <property type="match status" value="9"/>
</dbReference>
<keyword evidence="10" id="KW-1185">Reference proteome</keyword>
<evidence type="ECO:0000256" key="7">
    <source>
        <dbReference type="SAM" id="Coils"/>
    </source>
</evidence>
<dbReference type="GO" id="GO:0016567">
    <property type="term" value="P:protein ubiquitination"/>
    <property type="evidence" value="ECO:0007669"/>
    <property type="project" value="UniProtKB-UniPathway"/>
</dbReference>
<dbReference type="InterPro" id="IPR016024">
    <property type="entry name" value="ARM-type_fold"/>
</dbReference>
<dbReference type="SUPFAM" id="SSF57850">
    <property type="entry name" value="RING/U-box"/>
    <property type="match status" value="1"/>
</dbReference>
<dbReference type="InterPro" id="IPR003613">
    <property type="entry name" value="Ubox_domain"/>
</dbReference>
<sequence>MMTVDLVTSASNVSASEMLSQIVEVILEIVTSANNVLVNKESFKELATYLERIVPVLKELNKKDVGQSESLNTVTEILNREIKAAKQLLMECSKRNKVYLLMNCRSIVKRLEDTTAEISRALGLLPLASLDISTSIREEIGELCDNMGRAEFKAALAEEEILEKVESGIQDRNVDRSYANNLLSLIADAVGISTERSALKKEFDEFKSEIENARLRKDQAEAIQMEQIIALLERADAASSPMEKETKYFSKRKSLGSQPLEPLQSFYCPITRDVMVDPVETSSGQTFERSAIEKWFSAGNKLCPLTMTLLDTSILRPNKTLRQSIEEWKDRNTMITIASMKSKLMSEDAEEVLHCLEELQQLCQNRDQHREWVILEDYIPSLIHLLGFKNRDIRQHALVILRILVKYSDDAKERLANVGEGLESIVKFLGRRIEERKLAVALLLELSKYDLLRDCIGKTQGCIFYLVTMLSSDDSQGSRDADALLENLSVSDQNVVQMAKANYFKYLLQRLSAGTEDIKIIMATTLAEMELTDHHKESLLVEGVLGPLLHMVSHGDIKMKNVAVKALRNLSSVPRNGLQMIKDGATHPLLDLLLRQSLSSSILREQAAATIMHLALSTVSQEASETPVSLLESEQEVLTLFSLVNLTGPDVQLRILQTFNALCQSPSAKNIKSKLIQCSAIQVLVQLCEHDDQNVRPNAVKLFCCLVDDGDEAIILEHVGQKCLETLVKIIQTSDNEEEKASAMGIISNLPEVPQITQWLLDARALPTVLEILKNSRRSDPNGRELVENAAGAIRRFTNPTNLEWQKRAAEAGVIPMLVKLLGYGTTLTKEYAAMSLARFSENSIGLSRPIPKRKGLWCFSPPPDNVCNVHGGLCTVESSFCLLEAEAVGPLVRVLQEPDPGASEASLDTLLTLIEAERLQSGSKVLEAENAIDPIIKFLSSPSPRLQEKALHALERIFRLPEYKQKYGQSAQMRLVDITQRGNSSMKSLSARILAHLNVLHDQSSYF</sequence>
<dbReference type="Proteomes" id="UP000323000">
    <property type="component" value="Chromosome 4"/>
</dbReference>
<evidence type="ECO:0000313" key="9">
    <source>
        <dbReference type="EMBL" id="TXG63068.1"/>
    </source>
</evidence>
<dbReference type="UniPathway" id="UPA00143"/>
<evidence type="ECO:0000256" key="6">
    <source>
        <dbReference type="ARBA" id="ARBA00022786"/>
    </source>
</evidence>
<feature type="domain" description="U-box" evidence="8">
    <location>
        <begin position="261"/>
        <end position="335"/>
    </location>
</feature>
<evidence type="ECO:0000256" key="4">
    <source>
        <dbReference type="ARBA" id="ARBA00022679"/>
    </source>
</evidence>
<evidence type="ECO:0000256" key="5">
    <source>
        <dbReference type="ARBA" id="ARBA00022737"/>
    </source>
</evidence>
<dbReference type="InterPro" id="IPR013083">
    <property type="entry name" value="Znf_RING/FYVE/PHD"/>
</dbReference>
<dbReference type="AlphaFoldDB" id="A0A5C7I272"/>
<evidence type="ECO:0000313" key="10">
    <source>
        <dbReference type="Proteomes" id="UP000323000"/>
    </source>
</evidence>
<comment type="pathway">
    <text evidence="2">Protein modification; protein ubiquitination.</text>
</comment>
<keyword evidence="4" id="KW-0808">Transferase</keyword>
<dbReference type="InterPro" id="IPR000225">
    <property type="entry name" value="Armadillo"/>
</dbReference>
<evidence type="ECO:0000256" key="3">
    <source>
        <dbReference type="ARBA" id="ARBA00012483"/>
    </source>
</evidence>
<accession>A0A5C7I272</accession>
<organism evidence="9 10">
    <name type="scientific">Acer yangbiense</name>
    <dbReference type="NCBI Taxonomy" id="1000413"/>
    <lineage>
        <taxon>Eukaryota</taxon>
        <taxon>Viridiplantae</taxon>
        <taxon>Streptophyta</taxon>
        <taxon>Embryophyta</taxon>
        <taxon>Tracheophyta</taxon>
        <taxon>Spermatophyta</taxon>
        <taxon>Magnoliopsida</taxon>
        <taxon>eudicotyledons</taxon>
        <taxon>Gunneridae</taxon>
        <taxon>Pentapetalae</taxon>
        <taxon>rosids</taxon>
        <taxon>malvids</taxon>
        <taxon>Sapindales</taxon>
        <taxon>Sapindaceae</taxon>
        <taxon>Hippocastanoideae</taxon>
        <taxon>Acereae</taxon>
        <taxon>Acer</taxon>
    </lineage>
</organism>
<dbReference type="InterPro" id="IPR045210">
    <property type="entry name" value="RING-Ubox_PUB"/>
</dbReference>
<dbReference type="InterPro" id="IPR036537">
    <property type="entry name" value="Adaptor_Cbl_N_dom_sf"/>
</dbReference>
<proteinExistence type="predicted"/>
<feature type="coiled-coil region" evidence="7">
    <location>
        <begin position="196"/>
        <end position="223"/>
    </location>
</feature>
<dbReference type="PROSITE" id="PS51698">
    <property type="entry name" value="U_BOX"/>
    <property type="match status" value="1"/>
</dbReference>
<dbReference type="Pfam" id="PF04564">
    <property type="entry name" value="U-box"/>
    <property type="match status" value="1"/>
</dbReference>
<dbReference type="InterPro" id="IPR052608">
    <property type="entry name" value="U-box_domain_protein"/>
</dbReference>
<name>A0A5C7I272_9ROSI</name>
<evidence type="ECO:0000256" key="2">
    <source>
        <dbReference type="ARBA" id="ARBA00004906"/>
    </source>
</evidence>
<dbReference type="GO" id="GO:0007166">
    <property type="term" value="P:cell surface receptor signaling pathway"/>
    <property type="evidence" value="ECO:0007669"/>
    <property type="project" value="InterPro"/>
</dbReference>
<dbReference type="PANTHER" id="PTHR45958">
    <property type="entry name" value="RING-TYPE E3 UBIQUITIN TRANSFERASE"/>
    <property type="match status" value="1"/>
</dbReference>
<protein>
    <recommendedName>
        <fullName evidence="3">RING-type E3 ubiquitin transferase</fullName>
        <ecNumber evidence="3">2.3.2.27</ecNumber>
    </recommendedName>
</protein>
<dbReference type="SMART" id="SM00504">
    <property type="entry name" value="Ubox"/>
    <property type="match status" value="1"/>
</dbReference>
<dbReference type="Gene3D" id="1.20.930.20">
    <property type="entry name" value="Adaptor protein Cbl, N-terminal domain"/>
    <property type="match status" value="1"/>
</dbReference>
<gene>
    <name evidence="9" type="ORF">EZV62_010062</name>
</gene>
<dbReference type="GO" id="GO:0061630">
    <property type="term" value="F:ubiquitin protein ligase activity"/>
    <property type="evidence" value="ECO:0007669"/>
    <property type="project" value="UniProtKB-EC"/>
</dbReference>
<keyword evidence="5" id="KW-0677">Repeat</keyword>
<dbReference type="InterPro" id="IPR059179">
    <property type="entry name" value="MLKL-like_MCAfunc"/>
</dbReference>
<dbReference type="SUPFAM" id="SSF48371">
    <property type="entry name" value="ARM repeat"/>
    <property type="match status" value="1"/>
</dbReference>
<dbReference type="Pfam" id="PF00514">
    <property type="entry name" value="Arm"/>
    <property type="match status" value="1"/>
</dbReference>
<dbReference type="Gene3D" id="1.25.10.10">
    <property type="entry name" value="Leucine-rich Repeat Variant"/>
    <property type="match status" value="4"/>
</dbReference>
<dbReference type="CDD" id="cd21037">
    <property type="entry name" value="MLKL_NTD"/>
    <property type="match status" value="1"/>
</dbReference>
<dbReference type="CDD" id="cd16664">
    <property type="entry name" value="RING-Ubox_PUB"/>
    <property type="match status" value="1"/>
</dbReference>
<keyword evidence="7" id="KW-0175">Coiled coil</keyword>
<keyword evidence="6" id="KW-0833">Ubl conjugation pathway</keyword>
<dbReference type="Gene3D" id="3.30.40.10">
    <property type="entry name" value="Zinc/RING finger domain, C3HC4 (zinc finger)"/>
    <property type="match status" value="1"/>
</dbReference>
<comment type="caution">
    <text evidence="9">The sequence shown here is derived from an EMBL/GenBank/DDBJ whole genome shotgun (WGS) entry which is preliminary data.</text>
</comment>
<dbReference type="OrthoDB" id="7537227at2759"/>
<evidence type="ECO:0000259" key="8">
    <source>
        <dbReference type="PROSITE" id="PS51698"/>
    </source>
</evidence>
<comment type="catalytic activity">
    <reaction evidence="1">
        <text>S-ubiquitinyl-[E2 ubiquitin-conjugating enzyme]-L-cysteine + [acceptor protein]-L-lysine = [E2 ubiquitin-conjugating enzyme]-L-cysteine + N(6)-ubiquitinyl-[acceptor protein]-L-lysine.</text>
        <dbReference type="EC" id="2.3.2.27"/>
    </reaction>
</comment>
<evidence type="ECO:0000256" key="1">
    <source>
        <dbReference type="ARBA" id="ARBA00000900"/>
    </source>
</evidence>
<dbReference type="PANTHER" id="PTHR45958:SF5">
    <property type="entry name" value="RING-TYPE E3 UBIQUITIN TRANSFERASE"/>
    <property type="match status" value="1"/>
</dbReference>